<feature type="compositionally biased region" description="Polar residues" evidence="1">
    <location>
        <begin position="483"/>
        <end position="495"/>
    </location>
</feature>
<feature type="compositionally biased region" description="Low complexity" evidence="1">
    <location>
        <begin position="728"/>
        <end position="759"/>
    </location>
</feature>
<dbReference type="PROSITE" id="PS51082">
    <property type="entry name" value="WH2"/>
    <property type="match status" value="2"/>
</dbReference>
<feature type="compositionally biased region" description="Low complexity" evidence="1">
    <location>
        <begin position="607"/>
        <end position="616"/>
    </location>
</feature>
<dbReference type="Proteomes" id="UP000218231">
    <property type="component" value="Unassembled WGS sequence"/>
</dbReference>
<feature type="domain" description="WH2" evidence="2">
    <location>
        <begin position="152"/>
        <end position="169"/>
    </location>
</feature>
<sequence>MAFSGRPILDEIKKGFKLRPTKTVDKSKPIIYAEGEDADEVAPTKRAPPSGILPPSAVTPSLATTVPSVSTIPPPVKPGSIPPVPIFSGGIPPPPPMLGGIPPPPPMGGIPPPPMMNGGLAPPAPPVNRPKSPGPVNPALAKLGGKPTQDVDLGQLLKSIQGGIKLKKAVTNDKSGLFVDEEMRGKSVTLVEPTPPPPMPDRGRSPMRSRSALGIDSEDERYATPVGGGYRTPEPRDDSPEQTIGGKRPIVMYKKGQAPIKPDVGFDENSLKVSADQISSEIKKGTVASKMGAMAKLMGLSDDQVQGGTLPRATFRPSPLRSSFLEVNNNKDADGNPKPKPVSKWAPVDTNYGLRRASNNNCPTEKNQLTLNDPRKDRANSVNSERRSYLDEPHSATDRARTQSPTPGTTGVRKVEVEDEEDEEEETECKPTPVKKDEPKRLNGKRIPDPISVKTDFSRTKPEIQETPATPVKKSAYSYGRQRASSPSGENSTMASPLSSLSSTSPSVSPGSSSPDANSRRRDVTGASGRFDKAREKFGTAISSESTPTIPTPRPYFLKSGLSSTSSNTTPEHTDKETTPIANGSAKKQVSKTTTEAKEEKGKGAEAKGASAAAKTGAEKRVVRKKSETAPSGTTNNTTTTIPKKPVSTTKTKPEEFVSTGEKPESAAPKPKRTLKKTMSKDGTVKKAAGTTGAGTAAAGSSLREAQKNAAKFDDEVEAVKRAVKEAAAARQRQYPSSYTSTNYTSALYSPSSVTSSPLSRRRVIDVPISAPWHSSSSSLGRSMSETMNGFNRRVSQPPWVLEKGRSSPPK</sequence>
<feature type="region of interest" description="Disordered" evidence="1">
    <location>
        <begin position="186"/>
        <end position="246"/>
    </location>
</feature>
<feature type="region of interest" description="Disordered" evidence="1">
    <location>
        <begin position="303"/>
        <end position="710"/>
    </location>
</feature>
<feature type="compositionally biased region" description="Basic and acidic residues" evidence="1">
    <location>
        <begin position="617"/>
        <end position="628"/>
    </location>
</feature>
<dbReference type="OrthoDB" id="5877983at2759"/>
<dbReference type="InterPro" id="IPR003124">
    <property type="entry name" value="WH2_dom"/>
</dbReference>
<feature type="compositionally biased region" description="Basic and acidic residues" evidence="1">
    <location>
        <begin position="595"/>
        <end position="606"/>
    </location>
</feature>
<accession>A0A2A2KES6</accession>
<dbReference type="Pfam" id="PF02205">
    <property type="entry name" value="WH2"/>
    <property type="match status" value="2"/>
</dbReference>
<evidence type="ECO:0000313" key="4">
    <source>
        <dbReference type="Proteomes" id="UP000218231"/>
    </source>
</evidence>
<comment type="caution">
    <text evidence="3">The sequence shown here is derived from an EMBL/GenBank/DDBJ whole genome shotgun (WGS) entry which is preliminary data.</text>
</comment>
<feature type="compositionally biased region" description="Low complexity" evidence="1">
    <location>
        <begin position="775"/>
        <end position="785"/>
    </location>
</feature>
<dbReference type="EMBL" id="LIAE01008806">
    <property type="protein sequence ID" value="PAV72372.1"/>
    <property type="molecule type" value="Genomic_DNA"/>
</dbReference>
<dbReference type="GO" id="GO:0003779">
    <property type="term" value="F:actin binding"/>
    <property type="evidence" value="ECO:0007669"/>
    <property type="project" value="InterPro"/>
</dbReference>
<evidence type="ECO:0000256" key="1">
    <source>
        <dbReference type="SAM" id="MobiDB-lite"/>
    </source>
</evidence>
<proteinExistence type="predicted"/>
<feature type="compositionally biased region" description="Low complexity" evidence="1">
    <location>
        <begin position="634"/>
        <end position="651"/>
    </location>
</feature>
<feature type="compositionally biased region" description="Polar residues" evidence="1">
    <location>
        <begin position="357"/>
        <end position="371"/>
    </location>
</feature>
<name>A0A2A2KES6_9BILA</name>
<feature type="compositionally biased region" description="Acidic residues" evidence="1">
    <location>
        <begin position="417"/>
        <end position="427"/>
    </location>
</feature>
<dbReference type="AlphaFoldDB" id="A0A2A2KES6"/>
<feature type="compositionally biased region" description="Basic and acidic residues" evidence="1">
    <location>
        <begin position="373"/>
        <end position="401"/>
    </location>
</feature>
<evidence type="ECO:0000313" key="3">
    <source>
        <dbReference type="EMBL" id="PAV72372.1"/>
    </source>
</evidence>
<organism evidence="3 4">
    <name type="scientific">Diploscapter pachys</name>
    <dbReference type="NCBI Taxonomy" id="2018661"/>
    <lineage>
        <taxon>Eukaryota</taxon>
        <taxon>Metazoa</taxon>
        <taxon>Ecdysozoa</taxon>
        <taxon>Nematoda</taxon>
        <taxon>Chromadorea</taxon>
        <taxon>Rhabditida</taxon>
        <taxon>Rhabditina</taxon>
        <taxon>Rhabditomorpha</taxon>
        <taxon>Rhabditoidea</taxon>
        <taxon>Rhabditidae</taxon>
        <taxon>Diploscapter</taxon>
    </lineage>
</organism>
<dbReference type="SMART" id="SM00246">
    <property type="entry name" value="WH2"/>
    <property type="match status" value="2"/>
</dbReference>
<dbReference type="STRING" id="2018661.A0A2A2KES6"/>
<feature type="region of interest" description="Disordered" evidence="1">
    <location>
        <begin position="29"/>
        <end position="74"/>
    </location>
</feature>
<feature type="region of interest" description="Disordered" evidence="1">
    <location>
        <begin position="728"/>
        <end position="811"/>
    </location>
</feature>
<keyword evidence="4" id="KW-1185">Reference proteome</keyword>
<feature type="compositionally biased region" description="Low complexity" evidence="1">
    <location>
        <begin position="496"/>
        <end position="515"/>
    </location>
</feature>
<feature type="compositionally biased region" description="Basic and acidic residues" evidence="1">
    <location>
        <begin position="518"/>
        <end position="538"/>
    </location>
</feature>
<evidence type="ECO:0000259" key="2">
    <source>
        <dbReference type="PROSITE" id="PS51082"/>
    </source>
</evidence>
<feature type="compositionally biased region" description="Polar residues" evidence="1">
    <location>
        <begin position="561"/>
        <end position="571"/>
    </location>
</feature>
<reference evidence="3 4" key="1">
    <citation type="journal article" date="2017" name="Curr. Biol.">
        <title>Genome architecture and evolution of a unichromosomal asexual nematode.</title>
        <authorList>
            <person name="Fradin H."/>
            <person name="Zegar C."/>
            <person name="Gutwein M."/>
            <person name="Lucas J."/>
            <person name="Kovtun M."/>
            <person name="Corcoran D."/>
            <person name="Baugh L.R."/>
            <person name="Kiontke K."/>
            <person name="Gunsalus K."/>
            <person name="Fitch D.H."/>
            <person name="Piano F."/>
        </authorList>
    </citation>
    <scope>NUCLEOTIDE SEQUENCE [LARGE SCALE GENOMIC DNA]</scope>
    <source>
        <strain evidence="3">PF1309</strain>
    </source>
</reference>
<feature type="compositionally biased region" description="Low complexity" evidence="1">
    <location>
        <begin position="688"/>
        <end position="700"/>
    </location>
</feature>
<gene>
    <name evidence="3" type="ORF">WR25_17028</name>
</gene>
<protein>
    <recommendedName>
        <fullName evidence="2">WH2 domain-containing protein</fullName>
    </recommendedName>
</protein>
<feature type="domain" description="WH2" evidence="2">
    <location>
        <begin position="4"/>
        <end position="21"/>
    </location>
</feature>